<name>A0ABQ7TT43_SOLTU</name>
<dbReference type="InterPro" id="IPR012340">
    <property type="entry name" value="NA-bd_OB-fold"/>
</dbReference>
<reference evidence="2 3" key="1">
    <citation type="journal article" date="2021" name="bioRxiv">
        <title>Chromosome-scale and haplotype-resolved genome assembly of a tetraploid potato cultivar.</title>
        <authorList>
            <person name="Sun H."/>
            <person name="Jiao W.-B."/>
            <person name="Krause K."/>
            <person name="Campoy J.A."/>
            <person name="Goel M."/>
            <person name="Folz-Donahue K."/>
            <person name="Kukat C."/>
            <person name="Huettel B."/>
            <person name="Schneeberger K."/>
        </authorList>
    </citation>
    <scope>NUCLEOTIDE SEQUENCE [LARGE SCALE GENOMIC DNA]</scope>
    <source>
        <strain evidence="2">SolTubOtavaFocal</strain>
        <tissue evidence="2">Leaves</tissue>
    </source>
</reference>
<organism evidence="2 3">
    <name type="scientific">Solanum tuberosum</name>
    <name type="common">Potato</name>
    <dbReference type="NCBI Taxonomy" id="4113"/>
    <lineage>
        <taxon>Eukaryota</taxon>
        <taxon>Viridiplantae</taxon>
        <taxon>Streptophyta</taxon>
        <taxon>Embryophyta</taxon>
        <taxon>Tracheophyta</taxon>
        <taxon>Spermatophyta</taxon>
        <taxon>Magnoliopsida</taxon>
        <taxon>eudicotyledons</taxon>
        <taxon>Gunneridae</taxon>
        <taxon>Pentapetalae</taxon>
        <taxon>asterids</taxon>
        <taxon>lamiids</taxon>
        <taxon>Solanales</taxon>
        <taxon>Solanaceae</taxon>
        <taxon>Solanoideae</taxon>
        <taxon>Solaneae</taxon>
        <taxon>Solanum</taxon>
    </lineage>
</organism>
<dbReference type="PANTHER" id="PTHR47910">
    <property type="entry name" value="RIBULOSE BISPHOSPHATE CARBOXYLASE LARGE CHAIN, CATALYTIC DOMAIN-CONTAINING PROTEIN"/>
    <property type="match status" value="1"/>
</dbReference>
<dbReference type="Proteomes" id="UP000826656">
    <property type="component" value="Unassembled WGS sequence"/>
</dbReference>
<dbReference type="EMBL" id="JAIVGD010000028">
    <property type="protein sequence ID" value="KAH0737193.1"/>
    <property type="molecule type" value="Genomic_DNA"/>
</dbReference>
<keyword evidence="1" id="KW-0472">Membrane</keyword>
<evidence type="ECO:0000313" key="3">
    <source>
        <dbReference type="Proteomes" id="UP000826656"/>
    </source>
</evidence>
<gene>
    <name evidence="2" type="ORF">KY290_035898</name>
</gene>
<keyword evidence="1" id="KW-1133">Transmembrane helix</keyword>
<keyword evidence="1" id="KW-0812">Transmembrane</keyword>
<evidence type="ECO:0000313" key="2">
    <source>
        <dbReference type="EMBL" id="KAH0737193.1"/>
    </source>
</evidence>
<comment type="caution">
    <text evidence="2">The sequence shown here is derived from an EMBL/GenBank/DDBJ whole genome shotgun (WGS) entry which is preliminary data.</text>
</comment>
<feature type="transmembrane region" description="Helical" evidence="1">
    <location>
        <begin position="12"/>
        <end position="29"/>
    </location>
</feature>
<dbReference type="Gene3D" id="2.40.50.140">
    <property type="entry name" value="Nucleic acid-binding proteins"/>
    <property type="match status" value="1"/>
</dbReference>
<evidence type="ECO:0000256" key="1">
    <source>
        <dbReference type="SAM" id="Phobius"/>
    </source>
</evidence>
<sequence length="135" mass="14831">MRVEGEFDSVLLLLSYGAAFICMGIQSVVNEKASRSVGLHNDIVGVVLRCGPSKYAGCTQNRCHEVTISDDQRNQFLLTLWDDFGEIEGAKMEAQMGKGKEFPVILARNIGISGYQDVHHHSGISIEPPTPIKKL</sequence>
<proteinExistence type="predicted"/>
<dbReference type="SUPFAM" id="SSF50249">
    <property type="entry name" value="Nucleic acid-binding proteins"/>
    <property type="match status" value="1"/>
</dbReference>
<accession>A0ABQ7TT43</accession>
<protein>
    <submittedName>
        <fullName evidence="2">Uncharacterized protein</fullName>
    </submittedName>
</protein>
<dbReference type="PANTHER" id="PTHR47910:SF2">
    <property type="entry name" value="RIBULOSE BISPHOSPHATE CARBOXYLASE LARGE CHAIN, CATALYTIC DOMAIN-CONTAINING PROTEIN"/>
    <property type="match status" value="1"/>
</dbReference>
<keyword evidence="3" id="KW-1185">Reference proteome</keyword>